<gene>
    <name evidence="2" type="ORF">BGE01nite_04890</name>
</gene>
<feature type="region of interest" description="Disordered" evidence="1">
    <location>
        <begin position="1"/>
        <end position="24"/>
    </location>
</feature>
<comment type="caution">
    <text evidence="2">The sequence shown here is derived from an EMBL/GenBank/DDBJ whole genome shotgun (WGS) entry which is preliminary data.</text>
</comment>
<proteinExistence type="predicted"/>
<protein>
    <submittedName>
        <fullName evidence="2">Uncharacterized protein</fullName>
    </submittedName>
</protein>
<organism evidence="2 3">
    <name type="scientific">Brevifollis gellanilyticus</name>
    <dbReference type="NCBI Taxonomy" id="748831"/>
    <lineage>
        <taxon>Bacteria</taxon>
        <taxon>Pseudomonadati</taxon>
        <taxon>Verrucomicrobiota</taxon>
        <taxon>Verrucomicrobiia</taxon>
        <taxon>Verrucomicrobiales</taxon>
        <taxon>Verrucomicrobiaceae</taxon>
    </lineage>
</organism>
<evidence type="ECO:0000313" key="3">
    <source>
        <dbReference type="Proteomes" id="UP000321577"/>
    </source>
</evidence>
<keyword evidence="3" id="KW-1185">Reference proteome</keyword>
<dbReference type="EMBL" id="BKAG01000002">
    <property type="protein sequence ID" value="GEP41198.1"/>
    <property type="molecule type" value="Genomic_DNA"/>
</dbReference>
<dbReference type="AlphaFoldDB" id="A0A512M3D3"/>
<sequence length="73" mass="8381">MTMKSRSVPDCGGRDARATVHRRHRYRSQMTRSCFEDLLRVHSGVARERFPPHSTTLRAFNINHAFVPQKSGA</sequence>
<dbReference type="Proteomes" id="UP000321577">
    <property type="component" value="Unassembled WGS sequence"/>
</dbReference>
<name>A0A512M3D3_9BACT</name>
<evidence type="ECO:0000256" key="1">
    <source>
        <dbReference type="SAM" id="MobiDB-lite"/>
    </source>
</evidence>
<evidence type="ECO:0000313" key="2">
    <source>
        <dbReference type="EMBL" id="GEP41198.1"/>
    </source>
</evidence>
<accession>A0A512M3D3</accession>
<reference evidence="2 3" key="1">
    <citation type="submission" date="2019-07" db="EMBL/GenBank/DDBJ databases">
        <title>Whole genome shotgun sequence of Brevifollis gellanilyticus NBRC 108608.</title>
        <authorList>
            <person name="Hosoyama A."/>
            <person name="Uohara A."/>
            <person name="Ohji S."/>
            <person name="Ichikawa N."/>
        </authorList>
    </citation>
    <scope>NUCLEOTIDE SEQUENCE [LARGE SCALE GENOMIC DNA]</scope>
    <source>
        <strain evidence="2 3">NBRC 108608</strain>
    </source>
</reference>